<evidence type="ECO:0000313" key="1">
    <source>
        <dbReference type="EMBL" id="DAD71400.1"/>
    </source>
</evidence>
<accession>A0A8S5LNF1</accession>
<organism evidence="1">
    <name type="scientific">Siphoviridae sp. ctbQZ1</name>
    <dbReference type="NCBI Taxonomy" id="2827581"/>
    <lineage>
        <taxon>Viruses</taxon>
        <taxon>Duplodnaviria</taxon>
        <taxon>Heunggongvirae</taxon>
        <taxon>Uroviricota</taxon>
        <taxon>Caudoviricetes</taxon>
    </lineage>
</organism>
<sequence>MRNNYGRKYGSIYTGKTGNEYTTFLLYEPVHRAYGT</sequence>
<name>A0A8S5LNF1_9CAUD</name>
<reference evidence="1" key="1">
    <citation type="journal article" date="2021" name="Proc. Natl. Acad. Sci. U.S.A.">
        <title>A Catalog of Tens of Thousands of Viruses from Human Metagenomes Reveals Hidden Associations with Chronic Diseases.</title>
        <authorList>
            <person name="Tisza M.J."/>
            <person name="Buck C.B."/>
        </authorList>
    </citation>
    <scope>NUCLEOTIDE SEQUENCE</scope>
    <source>
        <strain evidence="1">CtbQZ1</strain>
    </source>
</reference>
<proteinExistence type="predicted"/>
<protein>
    <submittedName>
        <fullName evidence="1">Uncharacterized protein</fullName>
    </submittedName>
</protein>
<dbReference type="EMBL" id="BK015881">
    <property type="protein sequence ID" value="DAD71400.1"/>
    <property type="molecule type" value="Genomic_DNA"/>
</dbReference>